<proteinExistence type="predicted"/>
<gene>
    <name evidence="1" type="ORF">SAMN02745227_00326</name>
</gene>
<dbReference type="AlphaFoldDB" id="A0A1M6L0U4"/>
<dbReference type="EMBL" id="FRAI01000005">
    <property type="protein sequence ID" value="SHJ64759.1"/>
    <property type="molecule type" value="Genomic_DNA"/>
</dbReference>
<organism evidence="1 2">
    <name type="scientific">Anaerobranca californiensis DSM 14826</name>
    <dbReference type="NCBI Taxonomy" id="1120989"/>
    <lineage>
        <taxon>Bacteria</taxon>
        <taxon>Bacillati</taxon>
        <taxon>Bacillota</taxon>
        <taxon>Clostridia</taxon>
        <taxon>Eubacteriales</taxon>
        <taxon>Proteinivoracaceae</taxon>
        <taxon>Anaerobranca</taxon>
    </lineage>
</organism>
<dbReference type="OrthoDB" id="9828268at2"/>
<evidence type="ECO:0000313" key="1">
    <source>
        <dbReference type="EMBL" id="SHJ64759.1"/>
    </source>
</evidence>
<evidence type="ECO:0000313" key="2">
    <source>
        <dbReference type="Proteomes" id="UP000243547"/>
    </source>
</evidence>
<sequence length="148" mass="17071">MKISYEFLLIKGVKLYIGSFFESSLYQNGKYIKKSFGSDNFHVETFLEQNKRISAVGRNCTIQVPIEELPTKVQVPKPSQLTIISVENLEILCRTNIFLTKDCLCEHINILVNLDEEILTAPLINHYDDVTFIEKGRYIINLSNILNR</sequence>
<name>A0A1M6L0U4_9FIRM</name>
<accession>A0A1M6L0U4</accession>
<keyword evidence="2" id="KW-1185">Reference proteome</keyword>
<dbReference type="RefSeq" id="WP_072905667.1">
    <property type="nucleotide sequence ID" value="NZ_FRAI01000005.1"/>
</dbReference>
<protein>
    <submittedName>
        <fullName evidence="1">Uncharacterized protein</fullName>
    </submittedName>
</protein>
<reference evidence="2" key="1">
    <citation type="submission" date="2016-11" db="EMBL/GenBank/DDBJ databases">
        <authorList>
            <person name="Varghese N."/>
            <person name="Submissions S."/>
        </authorList>
    </citation>
    <scope>NUCLEOTIDE SEQUENCE [LARGE SCALE GENOMIC DNA]</scope>
    <source>
        <strain evidence="2">DSM 14826</strain>
    </source>
</reference>
<dbReference type="Proteomes" id="UP000243547">
    <property type="component" value="Unassembled WGS sequence"/>
</dbReference>
<dbReference type="STRING" id="1120989.SAMN02745227_00326"/>